<dbReference type="InterPro" id="IPR014843">
    <property type="entry name" value="Him1/Fmp52"/>
</dbReference>
<reference evidence="1 2" key="1">
    <citation type="submission" date="2018-03" db="EMBL/GenBank/DDBJ databases">
        <title>Genomic Encyclopedia of Archaeal and Bacterial Type Strains, Phase II (KMG-II): from individual species to whole genera.</title>
        <authorList>
            <person name="Goeker M."/>
        </authorList>
    </citation>
    <scope>NUCLEOTIDE SEQUENCE [LARGE SCALE GENOMIC DNA]</scope>
    <source>
        <strain evidence="1 2">DSM 100214</strain>
    </source>
</reference>
<sequence length="220" mass="24660">MTKNNKTAILLGASGLVGSFLLDILLNSEEYSSVVIFVRKEIARKHPKLIEHIIDFDRLDKYADLVQGDDLFCCLGTTIKQAKTREAFKQVDYYYPLKFAAMAKENGVKQYLMVTSIGANANSSVFYLKTKGECEEAIKKLNISSTSIFRPASLLGPRKVVRPQEKIGEVVMKIFSFCLLGKLKKYKPIQAEKVAQAMYTVAQSPKAGFNVYESDHIQSL</sequence>
<dbReference type="Pfam" id="PF08732">
    <property type="entry name" value="HIM1"/>
    <property type="match status" value="1"/>
</dbReference>
<evidence type="ECO:0000313" key="2">
    <source>
        <dbReference type="Proteomes" id="UP000247973"/>
    </source>
</evidence>
<organism evidence="1 2">
    <name type="scientific">Dysgonomonas alginatilytica</name>
    <dbReference type="NCBI Taxonomy" id="1605892"/>
    <lineage>
        <taxon>Bacteria</taxon>
        <taxon>Pseudomonadati</taxon>
        <taxon>Bacteroidota</taxon>
        <taxon>Bacteroidia</taxon>
        <taxon>Bacteroidales</taxon>
        <taxon>Dysgonomonadaceae</taxon>
        <taxon>Dysgonomonas</taxon>
    </lineage>
</organism>
<accession>A0A2V3PMF9</accession>
<comment type="caution">
    <text evidence="1">The sequence shown here is derived from an EMBL/GenBank/DDBJ whole genome shotgun (WGS) entry which is preliminary data.</text>
</comment>
<evidence type="ECO:0000313" key="1">
    <source>
        <dbReference type="EMBL" id="PXV61877.1"/>
    </source>
</evidence>
<dbReference type="PANTHER" id="PTHR14097:SF7">
    <property type="entry name" value="OXIDOREDUCTASE HTATIP2"/>
    <property type="match status" value="1"/>
</dbReference>
<dbReference type="Proteomes" id="UP000247973">
    <property type="component" value="Unassembled WGS sequence"/>
</dbReference>
<dbReference type="CDD" id="cd05250">
    <property type="entry name" value="CC3_like_SDR_a"/>
    <property type="match status" value="1"/>
</dbReference>
<dbReference type="EMBL" id="QICL01000024">
    <property type="protein sequence ID" value="PXV61877.1"/>
    <property type="molecule type" value="Genomic_DNA"/>
</dbReference>
<name>A0A2V3PMF9_9BACT</name>
<dbReference type="Gene3D" id="3.40.50.720">
    <property type="entry name" value="NAD(P)-binding Rossmann-like Domain"/>
    <property type="match status" value="1"/>
</dbReference>
<keyword evidence="2" id="KW-1185">Reference proteome</keyword>
<proteinExistence type="predicted"/>
<protein>
    <submittedName>
        <fullName evidence="1">Uncharacterized protein YbjT (DUF2867 family)</fullName>
    </submittedName>
</protein>
<dbReference type="OrthoDB" id="9798632at2"/>
<dbReference type="PANTHER" id="PTHR14097">
    <property type="entry name" value="OXIDOREDUCTASE HTATIP2"/>
    <property type="match status" value="1"/>
</dbReference>
<gene>
    <name evidence="1" type="ORF">CLV62_12432</name>
</gene>
<dbReference type="SUPFAM" id="SSF51735">
    <property type="entry name" value="NAD(P)-binding Rossmann-fold domains"/>
    <property type="match status" value="1"/>
</dbReference>
<dbReference type="AlphaFoldDB" id="A0A2V3PMF9"/>
<dbReference type="InterPro" id="IPR036291">
    <property type="entry name" value="NAD(P)-bd_dom_sf"/>
</dbReference>
<dbReference type="RefSeq" id="WP_110311755.1">
    <property type="nucleotide sequence ID" value="NZ_QICL01000024.1"/>
</dbReference>